<evidence type="ECO:0000313" key="2">
    <source>
        <dbReference type="Proteomes" id="UP000694915"/>
    </source>
</evidence>
<reference evidence="3" key="1">
    <citation type="submission" date="2025-08" db="UniProtKB">
        <authorList>
            <consortium name="RefSeq"/>
        </authorList>
    </citation>
    <scope>IDENTIFICATION</scope>
</reference>
<gene>
    <name evidence="3" type="primary">Shoc1</name>
</gene>
<dbReference type="PANTHER" id="PTHR35668">
    <property type="entry name" value="PROTEIN SHORTAGE IN CHIASMATA 1 ORTHOLOG"/>
    <property type="match status" value="1"/>
</dbReference>
<feature type="compositionally biased region" description="Polar residues" evidence="1">
    <location>
        <begin position="335"/>
        <end position="346"/>
    </location>
</feature>
<dbReference type="RefSeq" id="XP_005362446.1">
    <property type="nucleotide sequence ID" value="XM_005362389.2"/>
</dbReference>
<feature type="compositionally biased region" description="Basic and acidic residues" evidence="1">
    <location>
        <begin position="555"/>
        <end position="566"/>
    </location>
</feature>
<sequence>MQQEQVREVGPVGWHAAPWSSCRLCPQCAAQLQEKLALNNNKISERKNSSGFGVSLLKRPPSSMLIREGKLVSVVSAAGDPASVPVFCYCAASYPEVTDDSVLEQWTTRFCVEDFPEKKTVTGMIINGTFEEIVPSSNPNSPTGLEDVSSSLSKDHREDFTPIKCSPHYPGVKAEHQGLLIDEELIFINKAVDNYLPTVDTILSRLKLYRVKDPLLDFKEQLRGKDQFTYVTDMRECFSVQERLEPSVRDFHMAEETFCKKKPVCFNRIPSVFPYEFEFLISTIPKQEIPTLLLSELKESLNSIPEIMDHEDENEKPFKKDLSTKHESDAEDMEYSSTEILPTESPSELEGSEAELEMPLTNLSLPRQHSPVSSLCAGFQTFPFSAVCKTDLLSAGESANKYCMLWPLGSCRNSWVSFMPTVPRFEEPSSQYSLADMRTIFSIKGDSLVINPAKTKGWRQARRNPIMAETLEHLKAYLCHSGLSSKEAKLEIFLPTKVLQLEPWLEHQSCPLPIMPVSEKSASVRRLHPQKRPSPENEVLHQMQSEECVSAKKTKKEENPKSDQELAARTVQKSDNSHVGLADSGPSVESASSSQIKASYYKKQHDLDLLSEFITLRSKYKPFTSDAEVTDHDQNSDKEKCSLTLQEESPVVSNNRTAEERSQERADDVIEIQASDTQCQAYCLLEAAATPVLKKLVCLCTYPAANWKFATVIFDQTRFFLKEQEKLVNDAVHQGENADREITFRHAALLHLLVTMRDVLLTCSLDTALGYMSNAKDIYKSMLDSCLDNIWRQLKILQFIKEKRPKTNYKIEELQCQILSRLQSQQQIKVLIIIRMDSNGEKHLLIKTLKKIEGLTVTVLHSNERKNFLETTGVIKGTSSCVVVHNHHIGADFPWSSFSLVLEYNHVGHSCWAKHCQQLNIPFLAFKVVLPDTVLKRVTLLDRFGGFLLDIQVPYVFFASEGLLNIPEILRLLESGYNITLVERSCCESLKLFGSTERYVVITVDEHTAVVVQDLEELYYEKASDNIIMRLMALSFQYSCCWIILYPKETLNSEYHLTPKTLHHLAQIYAALVSSGLKSEELDVKLIIAPGVEETALTIRQIADHNLMASKRDPHEWLDKSWVEVSPSKEEMHLLDFPCINPLVAQLMLHRAPSLHWLLRASPAELQELLPQVPVKVLKHFCSITSLFKISSSSMTKSPQISSLQEDMNQTRPFISQSSAPVIQEHDEYYSYEDPEEIMQEGTSAPFMELRESICRPPSAASHRQAGSWNTAWNNPFLSHKDPKKASWHSFPSQGDSESGVFSLGLTHINYEPEMLPTDTQRRITHNFVNYPRAKESRSMQASSPMFLPEDSPSHLYWDFKKNTDQKQMYSFRSSCGAEQTTYNKWCPQEDDLTSDQPECLSAELEDLTHRHSNAGTDQTFWRERPSAPSWDSVYASDSNVNQRGFHGLDFYHRARNYSGQRRLPVSSSNWKDYETPTGLMYSQVPQPKKRRLMYEKVPGRMDGQTRLRFL</sequence>
<feature type="region of interest" description="Disordered" evidence="1">
    <location>
        <begin position="626"/>
        <end position="664"/>
    </location>
</feature>
<dbReference type="GeneID" id="102000549"/>
<feature type="region of interest" description="Disordered" evidence="1">
    <location>
        <begin position="307"/>
        <end position="353"/>
    </location>
</feature>
<protein>
    <submittedName>
        <fullName evidence="3">Protein shortage in chiasmata 1 ortholog</fullName>
    </submittedName>
</protein>
<evidence type="ECO:0000313" key="3">
    <source>
        <dbReference type="RefSeq" id="XP_005362446.1"/>
    </source>
</evidence>
<evidence type="ECO:0000256" key="1">
    <source>
        <dbReference type="SAM" id="MobiDB-lite"/>
    </source>
</evidence>
<keyword evidence="2" id="KW-1185">Reference proteome</keyword>
<dbReference type="InterPro" id="IPR039991">
    <property type="entry name" value="SHOC1"/>
</dbReference>
<dbReference type="PANTHER" id="PTHR35668:SF1">
    <property type="entry name" value="PROTEIN SHORTAGE IN CHIASMATA 1 ORTHOLOG"/>
    <property type="match status" value="1"/>
</dbReference>
<dbReference type="Pfam" id="PF17825">
    <property type="entry name" value="DUF5587"/>
    <property type="match status" value="1"/>
</dbReference>
<feature type="compositionally biased region" description="Polar residues" evidence="1">
    <location>
        <begin position="643"/>
        <end position="656"/>
    </location>
</feature>
<feature type="region of interest" description="Disordered" evidence="1">
    <location>
        <begin position="523"/>
        <end position="590"/>
    </location>
</feature>
<name>A0ABM0LAW4_MICOH</name>
<accession>A0ABM0LAW4</accession>
<dbReference type="Proteomes" id="UP000694915">
    <property type="component" value="Linkage group LG5"/>
</dbReference>
<feature type="compositionally biased region" description="Basic and acidic residues" evidence="1">
    <location>
        <begin position="313"/>
        <end position="328"/>
    </location>
</feature>
<proteinExistence type="predicted"/>
<organism evidence="2 3">
    <name type="scientific">Microtus ochrogaster</name>
    <name type="common">Prairie vole</name>
    <dbReference type="NCBI Taxonomy" id="79684"/>
    <lineage>
        <taxon>Eukaryota</taxon>
        <taxon>Metazoa</taxon>
        <taxon>Chordata</taxon>
        <taxon>Craniata</taxon>
        <taxon>Vertebrata</taxon>
        <taxon>Euteleostomi</taxon>
        <taxon>Mammalia</taxon>
        <taxon>Eutheria</taxon>
        <taxon>Euarchontoglires</taxon>
        <taxon>Glires</taxon>
        <taxon>Rodentia</taxon>
        <taxon>Myomorpha</taxon>
        <taxon>Muroidea</taxon>
        <taxon>Cricetidae</taxon>
        <taxon>Arvicolinae</taxon>
        <taxon>Microtus</taxon>
    </lineage>
</organism>
<feature type="compositionally biased region" description="Basic and acidic residues" evidence="1">
    <location>
        <begin position="629"/>
        <end position="641"/>
    </location>
</feature>